<feature type="transmembrane region" description="Helical" evidence="1">
    <location>
        <begin position="162"/>
        <end position="183"/>
    </location>
</feature>
<dbReference type="PANTHER" id="PTHR14969:SF13">
    <property type="entry name" value="AT30094P"/>
    <property type="match status" value="1"/>
</dbReference>
<evidence type="ECO:0000259" key="2">
    <source>
        <dbReference type="SMART" id="SM00014"/>
    </source>
</evidence>
<dbReference type="SUPFAM" id="SSF48317">
    <property type="entry name" value="Acid phosphatase/Vanadium-dependent haloperoxidase"/>
    <property type="match status" value="1"/>
</dbReference>
<dbReference type="EMBL" id="JBHTIC010000008">
    <property type="protein sequence ID" value="MFD0762587.1"/>
    <property type="molecule type" value="Genomic_DNA"/>
</dbReference>
<feature type="transmembrane region" description="Helical" evidence="1">
    <location>
        <begin position="12"/>
        <end position="31"/>
    </location>
</feature>
<comment type="caution">
    <text evidence="3">The sequence shown here is derived from an EMBL/GenBank/DDBJ whole genome shotgun (WGS) entry which is preliminary data.</text>
</comment>
<organism evidence="3 4">
    <name type="scientific">Lutibacter aestuarii</name>
    <dbReference type="NCBI Taxonomy" id="861111"/>
    <lineage>
        <taxon>Bacteria</taxon>
        <taxon>Pseudomonadati</taxon>
        <taxon>Bacteroidota</taxon>
        <taxon>Flavobacteriia</taxon>
        <taxon>Flavobacteriales</taxon>
        <taxon>Flavobacteriaceae</taxon>
        <taxon>Lutibacter</taxon>
    </lineage>
</organism>
<feature type="transmembrane region" description="Helical" evidence="1">
    <location>
        <begin position="135"/>
        <end position="156"/>
    </location>
</feature>
<reference evidence="4" key="1">
    <citation type="journal article" date="2019" name="Int. J. Syst. Evol. Microbiol.">
        <title>The Global Catalogue of Microorganisms (GCM) 10K type strain sequencing project: providing services to taxonomists for standard genome sequencing and annotation.</title>
        <authorList>
            <consortium name="The Broad Institute Genomics Platform"/>
            <consortium name="The Broad Institute Genome Sequencing Center for Infectious Disease"/>
            <person name="Wu L."/>
            <person name="Ma J."/>
        </authorList>
    </citation>
    <scope>NUCLEOTIDE SEQUENCE [LARGE SCALE GENOMIC DNA]</scope>
    <source>
        <strain evidence="4">CCUG 60022</strain>
    </source>
</reference>
<dbReference type="InterPro" id="IPR000326">
    <property type="entry name" value="PAP2/HPO"/>
</dbReference>
<proteinExistence type="predicted"/>
<sequence>MFDSLIEKDIELFLYLNNLGTLQWDGFWLFITDKYKAIPLYIVLLYITFKQFGFKKTILVLFFVIVLITISDQTSNLFKYGFKRLRPCHDESLINLMRLVKERCGGLYSYFSAHAGNSMAIAVFFGLILKPTIKLKAIFLIFWALLVAYSRVYIGVHFPLDVLTGIFFGILYGTLMYWMFNFFEKRIN</sequence>
<dbReference type="Pfam" id="PF01569">
    <property type="entry name" value="PAP2"/>
    <property type="match status" value="1"/>
</dbReference>
<dbReference type="RefSeq" id="WP_298263270.1">
    <property type="nucleotide sequence ID" value="NZ_JBHTIC010000008.1"/>
</dbReference>
<feature type="transmembrane region" description="Helical" evidence="1">
    <location>
        <begin position="52"/>
        <end position="70"/>
    </location>
</feature>
<dbReference type="Gene3D" id="1.20.144.10">
    <property type="entry name" value="Phosphatidic acid phosphatase type 2/haloperoxidase"/>
    <property type="match status" value="1"/>
</dbReference>
<feature type="transmembrane region" description="Helical" evidence="1">
    <location>
        <begin position="107"/>
        <end position="128"/>
    </location>
</feature>
<dbReference type="InterPro" id="IPR036938">
    <property type="entry name" value="PAP2/HPO_sf"/>
</dbReference>
<evidence type="ECO:0000256" key="1">
    <source>
        <dbReference type="SAM" id="Phobius"/>
    </source>
</evidence>
<dbReference type="PANTHER" id="PTHR14969">
    <property type="entry name" value="SPHINGOSINE-1-PHOSPHATE PHOSPHOHYDROLASE"/>
    <property type="match status" value="1"/>
</dbReference>
<keyword evidence="1" id="KW-1133">Transmembrane helix</keyword>
<evidence type="ECO:0000313" key="4">
    <source>
        <dbReference type="Proteomes" id="UP001597032"/>
    </source>
</evidence>
<protein>
    <submittedName>
        <fullName evidence="3">Phosphatase PAP2 family protein</fullName>
    </submittedName>
</protein>
<keyword evidence="1" id="KW-0472">Membrane</keyword>
<dbReference type="SMART" id="SM00014">
    <property type="entry name" value="acidPPc"/>
    <property type="match status" value="1"/>
</dbReference>
<gene>
    <name evidence="3" type="ORF">ACFQZW_10875</name>
</gene>
<name>A0ABW2Z6Z4_9FLAO</name>
<dbReference type="Proteomes" id="UP001597032">
    <property type="component" value="Unassembled WGS sequence"/>
</dbReference>
<feature type="domain" description="Phosphatidic acid phosphatase type 2/haloperoxidase" evidence="2">
    <location>
        <begin position="60"/>
        <end position="177"/>
    </location>
</feature>
<keyword evidence="4" id="KW-1185">Reference proteome</keyword>
<accession>A0ABW2Z6Z4</accession>
<keyword evidence="1" id="KW-0812">Transmembrane</keyword>
<evidence type="ECO:0000313" key="3">
    <source>
        <dbReference type="EMBL" id="MFD0762587.1"/>
    </source>
</evidence>